<dbReference type="InterPro" id="IPR001701">
    <property type="entry name" value="Glyco_hydro_9"/>
</dbReference>
<keyword evidence="7" id="KW-0326">Glycosidase</keyword>
<feature type="compositionally biased region" description="Basic and acidic residues" evidence="9">
    <location>
        <begin position="486"/>
        <end position="498"/>
    </location>
</feature>
<dbReference type="Gene3D" id="3.90.70.10">
    <property type="entry name" value="Cysteine proteinases"/>
    <property type="match status" value="1"/>
</dbReference>
<evidence type="ECO:0000313" key="11">
    <source>
        <dbReference type="EMBL" id="ONM30474.1"/>
    </source>
</evidence>
<organism evidence="11">
    <name type="scientific">Zea mays</name>
    <name type="common">Maize</name>
    <dbReference type="NCBI Taxonomy" id="4577"/>
    <lineage>
        <taxon>Eukaryota</taxon>
        <taxon>Viridiplantae</taxon>
        <taxon>Streptophyta</taxon>
        <taxon>Embryophyta</taxon>
        <taxon>Tracheophyta</taxon>
        <taxon>Spermatophyta</taxon>
        <taxon>Magnoliopsida</taxon>
        <taxon>Liliopsida</taxon>
        <taxon>Poales</taxon>
        <taxon>Poaceae</taxon>
        <taxon>PACMAD clade</taxon>
        <taxon>Panicoideae</taxon>
        <taxon>Andropogonodae</taxon>
        <taxon>Andropogoneae</taxon>
        <taxon>Tripsacinae</taxon>
        <taxon>Zea</taxon>
    </lineage>
</organism>
<dbReference type="AlphaFoldDB" id="A0A1D6MMV5"/>
<dbReference type="eggNOG" id="KOG1329">
    <property type="taxonomic scope" value="Eukaryota"/>
</dbReference>
<dbReference type="STRING" id="4577.A0A1D6MMV5"/>
<comment type="catalytic activity">
    <reaction evidence="1">
        <text>Endohydrolysis of (1-&gt;4)-beta-D-glucosidic linkages in cellulose, lichenin and cereal beta-D-glucans.</text>
        <dbReference type="EC" id="3.2.1.4"/>
    </reaction>
</comment>
<dbReference type="InterPro" id="IPR012341">
    <property type="entry name" value="6hp_glycosidase-like_sf"/>
</dbReference>
<dbReference type="ExpressionAtlas" id="A0A1D6MMV5">
    <property type="expression patterns" value="baseline and differential"/>
</dbReference>
<dbReference type="eggNOG" id="KOG4197">
    <property type="taxonomic scope" value="Eukaryota"/>
</dbReference>
<evidence type="ECO:0000256" key="7">
    <source>
        <dbReference type="ARBA" id="ARBA00023295"/>
    </source>
</evidence>
<keyword evidence="4" id="KW-0378">Hydrolase</keyword>
<dbReference type="GO" id="GO:0030245">
    <property type="term" value="P:cellulose catabolic process"/>
    <property type="evidence" value="ECO:0007669"/>
    <property type="project" value="UniProtKB-KW"/>
</dbReference>
<feature type="region of interest" description="Disordered" evidence="9">
    <location>
        <begin position="464"/>
        <end position="498"/>
    </location>
</feature>
<keyword evidence="6" id="KW-0119">Carbohydrate metabolism</keyword>
<evidence type="ECO:0000256" key="5">
    <source>
        <dbReference type="ARBA" id="ARBA00023001"/>
    </source>
</evidence>
<evidence type="ECO:0000256" key="8">
    <source>
        <dbReference type="ARBA" id="ARBA00023326"/>
    </source>
</evidence>
<name>A0A1D6MMV5_MAIZE</name>
<evidence type="ECO:0000256" key="6">
    <source>
        <dbReference type="ARBA" id="ARBA00023277"/>
    </source>
</evidence>
<dbReference type="eggNOG" id="KOG1184">
    <property type="taxonomic scope" value="Eukaryota"/>
</dbReference>
<evidence type="ECO:0000256" key="2">
    <source>
        <dbReference type="ARBA" id="ARBA00007072"/>
    </source>
</evidence>
<gene>
    <name evidence="11" type="ORF">ZEAMMB73_Zm00001d040058</name>
</gene>
<dbReference type="PaxDb" id="4577-GRMZM2G130864_P01"/>
<dbReference type="Pfam" id="PF00759">
    <property type="entry name" value="Glyco_hydro_9"/>
    <property type="match status" value="1"/>
</dbReference>
<keyword evidence="8" id="KW-0624">Polysaccharide degradation</keyword>
<reference evidence="11" key="1">
    <citation type="submission" date="2015-12" db="EMBL/GenBank/DDBJ databases">
        <title>Update maize B73 reference genome by single molecule sequencing technologies.</title>
        <authorList>
            <consortium name="Maize Genome Sequencing Project"/>
            <person name="Ware D."/>
        </authorList>
    </citation>
    <scope>NUCLEOTIDE SEQUENCE [LARGE SCALE GENOMIC DNA]</scope>
    <source>
        <tissue evidence="11">Seedling</tissue>
    </source>
</reference>
<protein>
    <recommendedName>
        <fullName evidence="3">cellulase</fullName>
        <ecNumber evidence="3">3.2.1.4</ecNumber>
    </recommendedName>
</protein>
<dbReference type="SUPFAM" id="SSF48208">
    <property type="entry name" value="Six-hairpin glycosidases"/>
    <property type="match status" value="1"/>
</dbReference>
<dbReference type="SMR" id="A0A1D6MMV5"/>
<dbReference type="SUPFAM" id="SSF54001">
    <property type="entry name" value="Cysteine proteinases"/>
    <property type="match status" value="1"/>
</dbReference>
<dbReference type="InParanoid" id="A0A1D6MMV5"/>
<evidence type="ECO:0000256" key="4">
    <source>
        <dbReference type="ARBA" id="ARBA00022801"/>
    </source>
</evidence>
<dbReference type="EC" id="3.2.1.4" evidence="3"/>
<evidence type="ECO:0000256" key="9">
    <source>
        <dbReference type="SAM" id="MobiDB-lite"/>
    </source>
</evidence>
<dbReference type="PANTHER" id="PTHR22298">
    <property type="entry name" value="ENDO-1,4-BETA-GLUCANASE"/>
    <property type="match status" value="1"/>
</dbReference>
<evidence type="ECO:0000256" key="3">
    <source>
        <dbReference type="ARBA" id="ARBA00012601"/>
    </source>
</evidence>
<dbReference type="InterPro" id="IPR038765">
    <property type="entry name" value="Papain-like_cys_pep_sf"/>
</dbReference>
<dbReference type="GO" id="GO:0008810">
    <property type="term" value="F:cellulase activity"/>
    <property type="evidence" value="ECO:0007669"/>
    <property type="project" value="UniProtKB-EC"/>
</dbReference>
<feature type="domain" description="Glycoside hydrolase family 9" evidence="10">
    <location>
        <begin position="218"/>
        <end position="282"/>
    </location>
</feature>
<dbReference type="EMBL" id="CM007649">
    <property type="protein sequence ID" value="ONM30474.1"/>
    <property type="molecule type" value="Genomic_DNA"/>
</dbReference>
<accession>A0A1D6MMV5</accession>
<comment type="similarity">
    <text evidence="2">Belongs to the glycosyl hydrolase 9 (cellulase E) family.</text>
</comment>
<proteinExistence type="inferred from homology"/>
<keyword evidence="5" id="KW-0136">Cellulose degradation</keyword>
<sequence length="554" mass="61525">MEAAAVVQKLAEPVVPLHLTMELVQRGPVDIEANNYSVLDDVAPSLAPSILQLAVHAEEEQVLVTTPTKCSTMDLNRGAYSVPNLPVVCIVGGPNSNEYGTNRVLHHTIGIPRGGSGPRATWAVARGAAQNSATEHPGLLPGAPGLPGYHLLPGHHQQLARDLYVKCGTVELTRHAFDRMPERHLASWNAMALALANHGRGKDSLDLFNRMTRVENVRHVDMTTSRRAYEVDADHPGSEVAAVMAAATAVFHWAGDAHYAHLLLHHAQQLFDFANTYRDTTTPRCRCSGESIGVNKIHVKPQFFDVGKDYNWARGIRSTEIQLADGKNCELHRCWADILDAISKAQHSTDITGWLTILVRDDSNSVDLLTKEGLLTTHDVEIAKGEQEIMNEVFPAESRSSGFGVAMDLPDIWPCYESKPSDAQGYAVKGIPNLRNTCYRSAVLQCLFMLGKLLERILTSTWRHHQSSDDDSEKDKVKSRHGKPLRSSDEDAKSDSNRHQMVELLMNQRRLEMAKGRTRMATDTTIKDIIPWFFFPKVWAQLNIPAIIEPQFSR</sequence>
<dbReference type="Gene3D" id="1.50.10.10">
    <property type="match status" value="1"/>
</dbReference>
<evidence type="ECO:0000256" key="1">
    <source>
        <dbReference type="ARBA" id="ARBA00000966"/>
    </source>
</evidence>
<dbReference type="InterPro" id="IPR008928">
    <property type="entry name" value="6-hairpin_glycosidase_sf"/>
</dbReference>
<evidence type="ECO:0000259" key="10">
    <source>
        <dbReference type="Pfam" id="PF00759"/>
    </source>
</evidence>